<comment type="caution">
    <text evidence="2">The sequence shown here is derived from an EMBL/GenBank/DDBJ whole genome shotgun (WGS) entry which is preliminary data.</text>
</comment>
<evidence type="ECO:0008006" key="4">
    <source>
        <dbReference type="Google" id="ProtNLM"/>
    </source>
</evidence>
<dbReference type="OrthoDB" id="259598at2759"/>
<dbReference type="GeneID" id="40322211"/>
<dbReference type="EMBL" id="MKKU01000804">
    <property type="protein sequence ID" value="RNF01815.1"/>
    <property type="molecule type" value="Genomic_DNA"/>
</dbReference>
<evidence type="ECO:0000256" key="1">
    <source>
        <dbReference type="SAM" id="MobiDB-lite"/>
    </source>
</evidence>
<dbReference type="Proteomes" id="UP000284403">
    <property type="component" value="Unassembled WGS sequence"/>
</dbReference>
<gene>
    <name evidence="2" type="ORF">Tco025E_08600</name>
</gene>
<feature type="region of interest" description="Disordered" evidence="1">
    <location>
        <begin position="121"/>
        <end position="143"/>
    </location>
</feature>
<evidence type="ECO:0000313" key="2">
    <source>
        <dbReference type="EMBL" id="RNF01815.1"/>
    </source>
</evidence>
<evidence type="ECO:0000313" key="3">
    <source>
        <dbReference type="Proteomes" id="UP000284403"/>
    </source>
</evidence>
<keyword evidence="3" id="KW-1185">Reference proteome</keyword>
<accession>A0A422N8M9</accession>
<name>A0A422N8M9_9TRYP</name>
<reference evidence="2 3" key="1">
    <citation type="journal article" date="2018" name="BMC Genomics">
        <title>Genomic comparison of Trypanosoma conorhini and Trypanosoma rangeli to Trypanosoma cruzi strains of high and low virulence.</title>
        <authorList>
            <person name="Bradwell K.R."/>
            <person name="Koparde V.N."/>
            <person name="Matveyev A.V."/>
            <person name="Serrano M.G."/>
            <person name="Alves J.M."/>
            <person name="Parikh H."/>
            <person name="Huang B."/>
            <person name="Lee V."/>
            <person name="Espinosa-Alvarez O."/>
            <person name="Ortiz P.A."/>
            <person name="Costa-Martins A.G."/>
            <person name="Teixeira M.M."/>
            <person name="Buck G.A."/>
        </authorList>
    </citation>
    <scope>NUCLEOTIDE SEQUENCE [LARGE SCALE GENOMIC DNA]</scope>
    <source>
        <strain evidence="2 3">025E</strain>
    </source>
</reference>
<proteinExistence type="predicted"/>
<dbReference type="RefSeq" id="XP_029224533.1">
    <property type="nucleotide sequence ID" value="XM_029375445.1"/>
</dbReference>
<sequence length="174" mass="18937">MERAAFPLLHQRLTASGFDAWDAVTEEDVYAGAPHCYAEFMRAILTSFPRETAALMRKHPWLCVEGEDGALAAAVLRLLSLEGGRRNSIKSTQFREKKYAAAKINLCIELFDLLDRLAASSGGTRSPGAAERKVGAAKTGPSCPPARDAPALLLNARLADVHGRKRALDHLVRK</sequence>
<organism evidence="2 3">
    <name type="scientific">Trypanosoma conorhini</name>
    <dbReference type="NCBI Taxonomy" id="83891"/>
    <lineage>
        <taxon>Eukaryota</taxon>
        <taxon>Discoba</taxon>
        <taxon>Euglenozoa</taxon>
        <taxon>Kinetoplastea</taxon>
        <taxon>Metakinetoplastina</taxon>
        <taxon>Trypanosomatida</taxon>
        <taxon>Trypanosomatidae</taxon>
        <taxon>Trypanosoma</taxon>
    </lineage>
</organism>
<dbReference type="AlphaFoldDB" id="A0A422N8M9"/>
<protein>
    <recommendedName>
        <fullName evidence="4">Centrosomal protein of 44 kDa</fullName>
    </recommendedName>
</protein>